<evidence type="ECO:0000256" key="3">
    <source>
        <dbReference type="ARBA" id="ARBA00023163"/>
    </source>
</evidence>
<dbReference type="Pfam" id="PF07729">
    <property type="entry name" value="FCD"/>
    <property type="match status" value="1"/>
</dbReference>
<dbReference type="SUPFAM" id="SSF46785">
    <property type="entry name" value="Winged helix' DNA-binding domain"/>
    <property type="match status" value="1"/>
</dbReference>
<dbReference type="EMBL" id="JACRSP010000002">
    <property type="protein sequence ID" value="MBC8536051.1"/>
    <property type="molecule type" value="Genomic_DNA"/>
</dbReference>
<dbReference type="Gene3D" id="1.20.120.530">
    <property type="entry name" value="GntR ligand-binding domain-like"/>
    <property type="match status" value="1"/>
</dbReference>
<dbReference type="RefSeq" id="WP_249299807.1">
    <property type="nucleotide sequence ID" value="NZ_JACRSP010000002.1"/>
</dbReference>
<comment type="caution">
    <text evidence="5">The sequence shown here is derived from an EMBL/GenBank/DDBJ whole genome shotgun (WGS) entry which is preliminary data.</text>
</comment>
<dbReference type="InterPro" id="IPR011711">
    <property type="entry name" value="GntR_C"/>
</dbReference>
<proteinExistence type="predicted"/>
<dbReference type="InterPro" id="IPR036390">
    <property type="entry name" value="WH_DNA-bd_sf"/>
</dbReference>
<keyword evidence="3" id="KW-0804">Transcription</keyword>
<reference evidence="5" key="1">
    <citation type="submission" date="2020-08" db="EMBL/GenBank/DDBJ databases">
        <title>Genome public.</title>
        <authorList>
            <person name="Liu C."/>
            <person name="Sun Q."/>
        </authorList>
    </citation>
    <scope>NUCLEOTIDE SEQUENCE</scope>
    <source>
        <strain evidence="5">BX7</strain>
    </source>
</reference>
<dbReference type="SMART" id="SM00345">
    <property type="entry name" value="HTH_GNTR"/>
    <property type="match status" value="1"/>
</dbReference>
<dbReference type="PANTHER" id="PTHR43537">
    <property type="entry name" value="TRANSCRIPTIONAL REGULATOR, GNTR FAMILY"/>
    <property type="match status" value="1"/>
</dbReference>
<accession>A0A926DDW7</accession>
<dbReference type="InterPro" id="IPR008920">
    <property type="entry name" value="TF_FadR/GntR_C"/>
</dbReference>
<sequence length="207" mass="23476">MQINTDSVSKQIYSLIRQDILSRKLKPGDKIDTRGIAEANGVSVMPVRNALQQLTTNGLVVNRERVGFFVRKYSVQEVKQIIDVRKMFELYCITNFFDRIDLGAAASLLDLLESTDNRATLELLDSKIHKLLVYASENKFLIDEYEHMDALFSIGIYGGKHVNTMAAKREHIDILKAILAGDREAAGKHLFSHLERAQIEIIEVVEE</sequence>
<keyword evidence="6" id="KW-1185">Reference proteome</keyword>
<evidence type="ECO:0000256" key="2">
    <source>
        <dbReference type="ARBA" id="ARBA00023125"/>
    </source>
</evidence>
<dbReference type="Gene3D" id="1.10.10.10">
    <property type="entry name" value="Winged helix-like DNA-binding domain superfamily/Winged helix DNA-binding domain"/>
    <property type="match status" value="1"/>
</dbReference>
<evidence type="ECO:0000259" key="4">
    <source>
        <dbReference type="PROSITE" id="PS50949"/>
    </source>
</evidence>
<dbReference type="InterPro" id="IPR036388">
    <property type="entry name" value="WH-like_DNA-bd_sf"/>
</dbReference>
<name>A0A926DDW7_9FIRM</name>
<evidence type="ECO:0000313" key="6">
    <source>
        <dbReference type="Proteomes" id="UP000620366"/>
    </source>
</evidence>
<dbReference type="CDD" id="cd07377">
    <property type="entry name" value="WHTH_GntR"/>
    <property type="match status" value="1"/>
</dbReference>
<dbReference type="AlphaFoldDB" id="A0A926DDW7"/>
<protein>
    <submittedName>
        <fullName evidence="5">GntR family transcriptional regulator</fullName>
    </submittedName>
</protein>
<dbReference type="Proteomes" id="UP000620366">
    <property type="component" value="Unassembled WGS sequence"/>
</dbReference>
<dbReference type="SUPFAM" id="SSF48008">
    <property type="entry name" value="GntR ligand-binding domain-like"/>
    <property type="match status" value="1"/>
</dbReference>
<dbReference type="GO" id="GO:0003700">
    <property type="term" value="F:DNA-binding transcription factor activity"/>
    <property type="evidence" value="ECO:0007669"/>
    <property type="project" value="InterPro"/>
</dbReference>
<dbReference type="InterPro" id="IPR000524">
    <property type="entry name" value="Tscrpt_reg_HTH_GntR"/>
</dbReference>
<dbReference type="PANTHER" id="PTHR43537:SF24">
    <property type="entry name" value="GLUCONATE OPERON TRANSCRIPTIONAL REPRESSOR"/>
    <property type="match status" value="1"/>
</dbReference>
<dbReference type="Pfam" id="PF00392">
    <property type="entry name" value="GntR"/>
    <property type="match status" value="1"/>
</dbReference>
<evidence type="ECO:0000313" key="5">
    <source>
        <dbReference type="EMBL" id="MBC8536051.1"/>
    </source>
</evidence>
<gene>
    <name evidence="5" type="ORF">H8695_05020</name>
</gene>
<feature type="domain" description="HTH gntR-type" evidence="4">
    <location>
        <begin position="6"/>
        <end position="73"/>
    </location>
</feature>
<organism evidence="5 6">
    <name type="scientific">Feifania hominis</name>
    <dbReference type="NCBI Taxonomy" id="2763660"/>
    <lineage>
        <taxon>Bacteria</taxon>
        <taxon>Bacillati</taxon>
        <taxon>Bacillota</taxon>
        <taxon>Clostridia</taxon>
        <taxon>Eubacteriales</taxon>
        <taxon>Feifaniaceae</taxon>
        <taxon>Feifania</taxon>
    </lineage>
</organism>
<dbReference type="SMART" id="SM00895">
    <property type="entry name" value="FCD"/>
    <property type="match status" value="1"/>
</dbReference>
<dbReference type="GO" id="GO:0003677">
    <property type="term" value="F:DNA binding"/>
    <property type="evidence" value="ECO:0007669"/>
    <property type="project" value="UniProtKB-KW"/>
</dbReference>
<keyword evidence="2" id="KW-0238">DNA-binding</keyword>
<evidence type="ECO:0000256" key="1">
    <source>
        <dbReference type="ARBA" id="ARBA00023015"/>
    </source>
</evidence>
<keyword evidence="1" id="KW-0805">Transcription regulation</keyword>
<dbReference type="PROSITE" id="PS50949">
    <property type="entry name" value="HTH_GNTR"/>
    <property type="match status" value="1"/>
</dbReference>